<feature type="transmembrane region" description="Helical" evidence="1">
    <location>
        <begin position="281"/>
        <end position="304"/>
    </location>
</feature>
<dbReference type="GO" id="GO:0016020">
    <property type="term" value="C:membrane"/>
    <property type="evidence" value="ECO:0007669"/>
    <property type="project" value="InterPro"/>
</dbReference>
<comment type="caution">
    <text evidence="4">The sequence shown here is derived from an EMBL/GenBank/DDBJ whole genome shotgun (WGS) entry which is preliminary data.</text>
</comment>
<evidence type="ECO:0000259" key="2">
    <source>
        <dbReference type="PROSITE" id="PS50855"/>
    </source>
</evidence>
<name>A0A2R6A8J7_9ARCH</name>
<dbReference type="InterPro" id="IPR036927">
    <property type="entry name" value="Cyt_c_oxase-like_su1_sf"/>
</dbReference>
<dbReference type="GO" id="GO:0005507">
    <property type="term" value="F:copper ion binding"/>
    <property type="evidence" value="ECO:0007669"/>
    <property type="project" value="InterPro"/>
</dbReference>
<feature type="transmembrane region" description="Helical" evidence="1">
    <location>
        <begin position="462"/>
        <end position="484"/>
    </location>
</feature>
<feature type="domain" description="Cytochrome oxidase subunit I profile" evidence="2">
    <location>
        <begin position="29"/>
        <end position="522"/>
    </location>
</feature>
<organism evidence="4 5">
    <name type="scientific">Candidatus Marsarchaeota G1 archaeon OSP_D</name>
    <dbReference type="NCBI Taxonomy" id="1978155"/>
    <lineage>
        <taxon>Archaea</taxon>
        <taxon>Candidatus Marsarchaeota</taxon>
        <taxon>Candidatus Marsarchaeota group 1</taxon>
    </lineage>
</organism>
<feature type="transmembrane region" description="Helical" evidence="1">
    <location>
        <begin position="381"/>
        <end position="404"/>
    </location>
</feature>
<keyword evidence="1" id="KW-1133">Transmembrane helix</keyword>
<gene>
    <name evidence="4" type="ORF">B9Q01_07325</name>
</gene>
<feature type="transmembrane region" description="Helical" evidence="1">
    <location>
        <begin position="24"/>
        <end position="45"/>
    </location>
</feature>
<dbReference type="PANTHER" id="PTHR10422">
    <property type="entry name" value="CYTOCHROME C OXIDASE SUBUNIT 1"/>
    <property type="match status" value="1"/>
</dbReference>
<dbReference type="SUPFAM" id="SSF49503">
    <property type="entry name" value="Cupredoxins"/>
    <property type="match status" value="1"/>
</dbReference>
<feature type="transmembrane region" description="Helical" evidence="1">
    <location>
        <begin position="310"/>
        <end position="328"/>
    </location>
</feature>
<feature type="transmembrane region" description="Helical" evidence="1">
    <location>
        <begin position="535"/>
        <end position="554"/>
    </location>
</feature>
<dbReference type="PROSITE" id="PS50855">
    <property type="entry name" value="COX1"/>
    <property type="match status" value="1"/>
</dbReference>
<protein>
    <recommendedName>
        <fullName evidence="6">Cytochrome oxidase subunit I profile domain-containing protein</fullName>
    </recommendedName>
</protein>
<dbReference type="InterPro" id="IPR023616">
    <property type="entry name" value="Cyt_c_oxase-like_su1_dom"/>
</dbReference>
<dbReference type="Gene3D" id="1.20.210.10">
    <property type="entry name" value="Cytochrome c oxidase-like, subunit I domain"/>
    <property type="match status" value="1"/>
</dbReference>
<dbReference type="PANTHER" id="PTHR10422:SF18">
    <property type="entry name" value="CYTOCHROME C OXIDASE SUBUNIT 1"/>
    <property type="match status" value="1"/>
</dbReference>
<dbReference type="GO" id="GO:0015990">
    <property type="term" value="P:electron transport coupled proton transport"/>
    <property type="evidence" value="ECO:0007669"/>
    <property type="project" value="TreeGrafter"/>
</dbReference>
<reference evidence="4 5" key="1">
    <citation type="submission" date="2017-04" db="EMBL/GenBank/DDBJ databases">
        <title>Novel microbial lineages endemic to geothermal iron-oxide mats fill important gaps in the evolutionary history of Archaea.</title>
        <authorList>
            <person name="Jay Z.J."/>
            <person name="Beam J.P."/>
            <person name="Dlakic M."/>
            <person name="Rusch D.B."/>
            <person name="Kozubal M.A."/>
            <person name="Inskeep W.P."/>
        </authorList>
    </citation>
    <scope>NUCLEOTIDE SEQUENCE [LARGE SCALE GENOMIC DNA]</scope>
    <source>
        <strain evidence="4">OSP_D</strain>
    </source>
</reference>
<evidence type="ECO:0000256" key="1">
    <source>
        <dbReference type="SAM" id="Phobius"/>
    </source>
</evidence>
<dbReference type="EMBL" id="NEXC01000058">
    <property type="protein sequence ID" value="PSN82679.1"/>
    <property type="molecule type" value="Genomic_DNA"/>
</dbReference>
<dbReference type="Gene3D" id="2.60.40.420">
    <property type="entry name" value="Cupredoxins - blue copper proteins"/>
    <property type="match status" value="1"/>
</dbReference>
<dbReference type="GO" id="GO:0020037">
    <property type="term" value="F:heme binding"/>
    <property type="evidence" value="ECO:0007669"/>
    <property type="project" value="InterPro"/>
</dbReference>
<keyword evidence="1" id="KW-0812">Transmembrane</keyword>
<keyword evidence="1" id="KW-0472">Membrane</keyword>
<sequence length="863" mass="96249">MSFQGLRNFVTTLFQWDKEWEARVLMFSVVMGFVWALVGAADALLVRIQESAYALFSTLVTPPWDYYAALTLHAERMLFGFAQQIEMGVFVYIVAKVIGGDLKGKRIVWLSLLLINASIFLFEGPVSPKLSFIDSYFSATGWDSLAPLGVPGYSNYVVSPLWWWGWLLLELSTFLWGGWIIYNVVKNGREKINYVMYFVLATTTLFVMGYVAPFISTNWELLSGYSLLPLNSFYNEFVFWFYGHSVVYMLFLPAVTALYFLVPIMVNRKIYSESMAKWSAVLYLVFSNIVPVHHLYNTLFPFWVNILQEVMTYGVVVPSIMTFFNIWATTKGVKRFKWSVPSAFLALSFGGAIAAGVTGVANATVSFDEVIHNTMWVVGHFHAMIILMIVPGAYALLYTLLPLVTRKAWFSKKLAWLHFWFTLIGGAGISVGFDDLGVVGILRRSMIFPKIPEVVSAELISTVFAVIFGIGQLFFALNTIATIYRPTATLNFAKLGLQEAITLSASTLAPRDFAPPEAPQERVDEKTKRRAELTWSLLGVVLLAITVVSTLPYATVVGGAIQNIPSSYLADPPQVDTVYVTAYQYYWLFKEVGAYNLTTVNFFVVPPSQKLLFNGTVATGNALANIYIPIFNDRVVNEQLYQDYHSLTWLTSPSTPGVYGFMNGEYNGPFYSYMGGEMIVMPQNGVMSKQELSLYLSSVTTDPYTPKVVWANGSVNLVMSGYGMWNDSDPSVTLLAHLGSSVTLNFYVSIEALTEYSNYVFNVTRADTLKAVNEYLFAHDGHLPFNITIERITPEGSVQIVSSINPVVNAQNSVSFAIQPGVYVYGVLKPISYEFDPYGMSSVFLGEDSGAITSLWGVILVVS</sequence>
<feature type="transmembrane region" description="Helical" evidence="1">
    <location>
        <begin position="237"/>
        <end position="261"/>
    </location>
</feature>
<feature type="transmembrane region" description="Helical" evidence="1">
    <location>
        <begin position="416"/>
        <end position="442"/>
    </location>
</feature>
<dbReference type="InterPro" id="IPR002429">
    <property type="entry name" value="CcO_II-like_C"/>
</dbReference>
<dbReference type="SUPFAM" id="SSF81442">
    <property type="entry name" value="Cytochrome c oxidase subunit I-like"/>
    <property type="match status" value="1"/>
</dbReference>
<dbReference type="CDD" id="cd00919">
    <property type="entry name" value="Heme_Cu_Oxidase_I"/>
    <property type="match status" value="1"/>
</dbReference>
<dbReference type="AlphaFoldDB" id="A0A2R6A8J7"/>
<dbReference type="Pfam" id="PF00115">
    <property type="entry name" value="COX1"/>
    <property type="match status" value="1"/>
</dbReference>
<dbReference type="PROSITE" id="PS50857">
    <property type="entry name" value="COX2_CUA"/>
    <property type="match status" value="1"/>
</dbReference>
<proteinExistence type="predicted"/>
<evidence type="ECO:0000313" key="4">
    <source>
        <dbReference type="EMBL" id="PSN82679.1"/>
    </source>
</evidence>
<evidence type="ECO:0008006" key="6">
    <source>
        <dbReference type="Google" id="ProtNLM"/>
    </source>
</evidence>
<dbReference type="InterPro" id="IPR008972">
    <property type="entry name" value="Cupredoxin"/>
</dbReference>
<dbReference type="GO" id="GO:0009060">
    <property type="term" value="P:aerobic respiration"/>
    <property type="evidence" value="ECO:0007669"/>
    <property type="project" value="InterPro"/>
</dbReference>
<feature type="transmembrane region" description="Helical" evidence="1">
    <location>
        <begin position="340"/>
        <end position="361"/>
    </location>
</feature>
<feature type="transmembrane region" description="Helical" evidence="1">
    <location>
        <begin position="161"/>
        <end position="182"/>
    </location>
</feature>
<feature type="transmembrane region" description="Helical" evidence="1">
    <location>
        <begin position="194"/>
        <end position="217"/>
    </location>
</feature>
<accession>A0A2R6A8J7</accession>
<evidence type="ECO:0000313" key="5">
    <source>
        <dbReference type="Proteomes" id="UP000240880"/>
    </source>
</evidence>
<dbReference type="InterPro" id="IPR000883">
    <property type="entry name" value="Cyt_C_Oxase_1"/>
</dbReference>
<feature type="transmembrane region" description="Helical" evidence="1">
    <location>
        <begin position="107"/>
        <end position="126"/>
    </location>
</feature>
<dbReference type="GO" id="GO:0004129">
    <property type="term" value="F:cytochrome-c oxidase activity"/>
    <property type="evidence" value="ECO:0007669"/>
    <property type="project" value="InterPro"/>
</dbReference>
<dbReference type="Proteomes" id="UP000240880">
    <property type="component" value="Unassembled WGS sequence"/>
</dbReference>
<evidence type="ECO:0000259" key="3">
    <source>
        <dbReference type="PROSITE" id="PS50857"/>
    </source>
</evidence>
<feature type="domain" description="Cytochrome oxidase subunit II copper A binding" evidence="3">
    <location>
        <begin position="573"/>
        <end position="692"/>
    </location>
</feature>
<dbReference type="GO" id="GO:0022904">
    <property type="term" value="P:respiratory electron transport chain"/>
    <property type="evidence" value="ECO:0007669"/>
    <property type="project" value="TreeGrafter"/>
</dbReference>
<feature type="transmembrane region" description="Helical" evidence="1">
    <location>
        <begin position="76"/>
        <end position="95"/>
    </location>
</feature>
<dbReference type="PRINTS" id="PR01165">
    <property type="entry name" value="CYCOXIDASEI"/>
</dbReference>